<gene>
    <name evidence="2" type="ORF">I316_00231</name>
</gene>
<proteinExistence type="predicted"/>
<feature type="compositionally biased region" description="Low complexity" evidence="1">
    <location>
        <begin position="35"/>
        <end position="44"/>
    </location>
</feature>
<evidence type="ECO:0000256" key="1">
    <source>
        <dbReference type="SAM" id="MobiDB-lite"/>
    </source>
</evidence>
<name>A0A1B9H410_9TREE</name>
<dbReference type="Proteomes" id="UP000092666">
    <property type="component" value="Unassembled WGS sequence"/>
</dbReference>
<keyword evidence="3" id="KW-1185">Reference proteome</keyword>
<sequence>MSLSSLLSGLKLDTHNTTIGHGSHGGYQYERHQPHGSTHHGSSTSRRRRRQSTHFESILVVDESTGRRGSISAARHPHDPTTSGSWAVPSYGERVYVTASGAAGRSTDPRSRASWSQHDSSAAQNTYNNGQHHAGVHQNGSFAPAAEPWTVPVPEYAGHIPDTQGDSYPDPSLAEAHSDTPTGFQRHDSFFEASGGSVPVDGDDAHTAQPTTESGNVEGRTRFTTVTKEGIPSTHFGPWGLNTRMVTVGLGSFEMKACGTRSDGTQVYRRIETPLHSLTFHKPENFTSIPLGDWLSSMRLQEAVNECYPNGTEVARSEALQSALEVLIPKYYHEDLCNYTAERGEDVQADWDKVMEQDTAKGAWWADPEQCQAWTDEWLSSQGIRLSYEVGKKSRGAEDARFNTHTRSPRPAADRKTYRKKRYYVFDE</sequence>
<feature type="compositionally biased region" description="Polar residues" evidence="1">
    <location>
        <begin position="113"/>
        <end position="131"/>
    </location>
</feature>
<protein>
    <submittedName>
        <fullName evidence="2">Uncharacterized protein</fullName>
    </submittedName>
</protein>
<accession>A0A1B9H410</accession>
<organism evidence="2 3">
    <name type="scientific">Kwoniella heveanensis BCC8398</name>
    <dbReference type="NCBI Taxonomy" id="1296120"/>
    <lineage>
        <taxon>Eukaryota</taxon>
        <taxon>Fungi</taxon>
        <taxon>Dikarya</taxon>
        <taxon>Basidiomycota</taxon>
        <taxon>Agaricomycotina</taxon>
        <taxon>Tremellomycetes</taxon>
        <taxon>Tremellales</taxon>
        <taxon>Cryptococcaceae</taxon>
        <taxon>Kwoniella</taxon>
    </lineage>
</organism>
<feature type="region of interest" description="Disordered" evidence="1">
    <location>
        <begin position="17"/>
        <end position="88"/>
    </location>
</feature>
<dbReference type="AlphaFoldDB" id="A0A1B9H410"/>
<evidence type="ECO:0000313" key="3">
    <source>
        <dbReference type="Proteomes" id="UP000092666"/>
    </source>
</evidence>
<reference evidence="2 3" key="1">
    <citation type="submission" date="2013-07" db="EMBL/GenBank/DDBJ databases">
        <title>The Genome Sequence of Cryptococcus heveanensis BCC8398.</title>
        <authorList>
            <consortium name="The Broad Institute Genome Sequencing Platform"/>
            <person name="Cuomo C."/>
            <person name="Litvintseva A."/>
            <person name="Chen Y."/>
            <person name="Heitman J."/>
            <person name="Sun S."/>
            <person name="Springer D."/>
            <person name="Dromer F."/>
            <person name="Young S.K."/>
            <person name="Zeng Q."/>
            <person name="Gargeya S."/>
            <person name="Fitzgerald M."/>
            <person name="Abouelleil A."/>
            <person name="Alvarado L."/>
            <person name="Berlin A.M."/>
            <person name="Chapman S.B."/>
            <person name="Dewar J."/>
            <person name="Goldberg J."/>
            <person name="Griggs A."/>
            <person name="Gujja S."/>
            <person name="Hansen M."/>
            <person name="Howarth C."/>
            <person name="Imamovic A."/>
            <person name="Larimer J."/>
            <person name="McCowan C."/>
            <person name="Murphy C."/>
            <person name="Pearson M."/>
            <person name="Priest M."/>
            <person name="Roberts A."/>
            <person name="Saif S."/>
            <person name="Shea T."/>
            <person name="Sykes S."/>
            <person name="Wortman J."/>
            <person name="Nusbaum C."/>
            <person name="Birren B."/>
        </authorList>
    </citation>
    <scope>NUCLEOTIDE SEQUENCE [LARGE SCALE GENOMIC DNA]</scope>
    <source>
        <strain evidence="2 3">BCC8398</strain>
    </source>
</reference>
<feature type="region of interest" description="Disordered" evidence="1">
    <location>
        <begin position="101"/>
        <end position="217"/>
    </location>
</feature>
<evidence type="ECO:0000313" key="2">
    <source>
        <dbReference type="EMBL" id="OCF38007.1"/>
    </source>
</evidence>
<reference evidence="3" key="2">
    <citation type="submission" date="2013-12" db="EMBL/GenBank/DDBJ databases">
        <title>Evolution of pathogenesis and genome organization in the Tremellales.</title>
        <authorList>
            <person name="Cuomo C."/>
            <person name="Litvintseva A."/>
            <person name="Heitman J."/>
            <person name="Chen Y."/>
            <person name="Sun S."/>
            <person name="Springer D."/>
            <person name="Dromer F."/>
            <person name="Young S."/>
            <person name="Zeng Q."/>
            <person name="Chapman S."/>
            <person name="Gujja S."/>
            <person name="Saif S."/>
            <person name="Birren B."/>
        </authorList>
    </citation>
    <scope>NUCLEOTIDE SEQUENCE [LARGE SCALE GENOMIC DNA]</scope>
    <source>
        <strain evidence="3">BCC8398</strain>
    </source>
</reference>
<dbReference type="EMBL" id="KI669492">
    <property type="protein sequence ID" value="OCF38007.1"/>
    <property type="molecule type" value="Genomic_DNA"/>
</dbReference>